<evidence type="ECO:0000313" key="2">
    <source>
        <dbReference type="Proteomes" id="UP001229081"/>
    </source>
</evidence>
<proteinExistence type="predicted"/>
<name>A0AAJ1SEA7_9MYCO</name>
<sequence>MQKDPLKATIDRLAKIDLDQLTDDQVIQLAQAQGTLTLASKQIDIHQLGDCLGILYATANRISATLDESFHKKYGKYPA</sequence>
<comment type="caution">
    <text evidence="1">The sequence shown here is derived from an EMBL/GenBank/DDBJ whole genome shotgun (WGS) entry which is preliminary data.</text>
</comment>
<reference evidence="1" key="1">
    <citation type="submission" date="2023-06" db="EMBL/GenBank/DDBJ databases">
        <title>Identification of two novel mycobacterium reveal diversities and complexities of Mycobacterium gordonae clade.</title>
        <authorList>
            <person name="Matsumoto Y."/>
            <person name="Nakamura S."/>
            <person name="Motooka D."/>
            <person name="Fukushima K."/>
        </authorList>
    </citation>
    <scope>NUCLEOTIDE SEQUENCE</scope>
    <source>
        <strain evidence="1">TY812</strain>
    </source>
</reference>
<dbReference type="Proteomes" id="UP001229081">
    <property type="component" value="Unassembled WGS sequence"/>
</dbReference>
<organism evidence="1 2">
    <name type="scientific">Mycobacterium paragordonae</name>
    <dbReference type="NCBI Taxonomy" id="1389713"/>
    <lineage>
        <taxon>Bacteria</taxon>
        <taxon>Bacillati</taxon>
        <taxon>Actinomycetota</taxon>
        <taxon>Actinomycetes</taxon>
        <taxon>Mycobacteriales</taxon>
        <taxon>Mycobacteriaceae</taxon>
        <taxon>Mycobacterium</taxon>
    </lineage>
</organism>
<dbReference type="AlphaFoldDB" id="A0AAJ1SEA7"/>
<evidence type="ECO:0000313" key="1">
    <source>
        <dbReference type="EMBL" id="MDP7739709.1"/>
    </source>
</evidence>
<gene>
    <name evidence="1" type="ORF">QXL92_33825</name>
</gene>
<dbReference type="RefSeq" id="WP_306256135.1">
    <property type="nucleotide sequence ID" value="NZ_JAUFSA010000007.1"/>
</dbReference>
<dbReference type="EMBL" id="JAUFSA010000007">
    <property type="protein sequence ID" value="MDP7739709.1"/>
    <property type="molecule type" value="Genomic_DNA"/>
</dbReference>
<accession>A0AAJ1SEA7</accession>
<protein>
    <submittedName>
        <fullName evidence="1">Uncharacterized protein</fullName>
    </submittedName>
</protein>